<feature type="transmembrane region" description="Helical" evidence="9">
    <location>
        <begin position="964"/>
        <end position="985"/>
    </location>
</feature>
<evidence type="ECO:0000256" key="7">
    <source>
        <dbReference type="ARBA" id="ARBA00022989"/>
    </source>
</evidence>
<dbReference type="Gene3D" id="1.20.1640.10">
    <property type="entry name" value="Multidrug efflux transporter AcrB transmembrane domain"/>
    <property type="match status" value="2"/>
</dbReference>
<dbReference type="GO" id="GO:0005886">
    <property type="term" value="C:plasma membrane"/>
    <property type="evidence" value="ECO:0007669"/>
    <property type="project" value="UniProtKB-SubCell"/>
</dbReference>
<name>A0A6S6WQM0_9GAMM</name>
<dbReference type="InterPro" id="IPR004764">
    <property type="entry name" value="MdtF-like"/>
</dbReference>
<feature type="transmembrane region" description="Helical" evidence="9">
    <location>
        <begin position="340"/>
        <end position="359"/>
    </location>
</feature>
<keyword evidence="5 9" id="KW-0997">Cell inner membrane</keyword>
<dbReference type="EMBL" id="CADCXY010000001">
    <property type="protein sequence ID" value="CAB0150039.1"/>
    <property type="molecule type" value="Genomic_DNA"/>
</dbReference>
<dbReference type="GO" id="GO:0009636">
    <property type="term" value="P:response to toxic substance"/>
    <property type="evidence" value="ECO:0007669"/>
    <property type="project" value="UniProtKB-ARBA"/>
</dbReference>
<keyword evidence="3 9" id="KW-0813">Transport</keyword>
<keyword evidence="6 9" id="KW-0812">Transmembrane</keyword>
<reference evidence="10 11" key="1">
    <citation type="submission" date="2020-02" db="EMBL/GenBank/DDBJ databases">
        <authorList>
            <person name="Rodrigo-Torres L."/>
            <person name="Arahal R. D."/>
            <person name="Lucena T."/>
        </authorList>
    </citation>
    <scope>NUCLEOTIDE SEQUENCE [LARGE SCALE GENOMIC DNA]</scope>
    <source>
        <strain evidence="10 11">CECT 9734</strain>
    </source>
</reference>
<keyword evidence="11" id="KW-1185">Reference proteome</keyword>
<evidence type="ECO:0000256" key="5">
    <source>
        <dbReference type="ARBA" id="ARBA00022519"/>
    </source>
</evidence>
<dbReference type="Gene3D" id="3.30.70.1440">
    <property type="entry name" value="Multidrug efflux transporter AcrB pore domain"/>
    <property type="match status" value="1"/>
</dbReference>
<dbReference type="Gene3D" id="3.30.70.1430">
    <property type="entry name" value="Multidrug efflux transporter AcrB pore domain"/>
    <property type="match status" value="2"/>
</dbReference>
<dbReference type="InterPro" id="IPR001036">
    <property type="entry name" value="Acrflvin-R"/>
</dbReference>
<feature type="transmembrane region" description="Helical" evidence="9">
    <location>
        <begin position="394"/>
        <end position="416"/>
    </location>
</feature>
<comment type="subcellular location">
    <subcellularLocation>
        <location evidence="1 9">Cell inner membrane</location>
        <topology evidence="1 9">Multi-pass membrane protein</topology>
    </subcellularLocation>
</comment>
<feature type="transmembrane region" description="Helical" evidence="9">
    <location>
        <begin position="997"/>
        <end position="1023"/>
    </location>
</feature>
<dbReference type="Pfam" id="PF00873">
    <property type="entry name" value="ACR_tran"/>
    <property type="match status" value="1"/>
</dbReference>
<evidence type="ECO:0000256" key="6">
    <source>
        <dbReference type="ARBA" id="ARBA00022692"/>
    </source>
</evidence>
<dbReference type="GO" id="GO:0015562">
    <property type="term" value="F:efflux transmembrane transporter activity"/>
    <property type="evidence" value="ECO:0007669"/>
    <property type="project" value="InterPro"/>
</dbReference>
<dbReference type="FunFam" id="3.30.2090.10:FF:000001">
    <property type="entry name" value="Efflux pump membrane transporter"/>
    <property type="match status" value="1"/>
</dbReference>
<dbReference type="SUPFAM" id="SSF82714">
    <property type="entry name" value="Multidrug efflux transporter AcrB TolC docking domain, DN and DC subdomains"/>
    <property type="match status" value="2"/>
</dbReference>
<feature type="transmembrane region" description="Helical" evidence="9">
    <location>
        <begin position="894"/>
        <end position="914"/>
    </location>
</feature>
<gene>
    <name evidence="10" type="primary">acrB</name>
    <name evidence="10" type="ORF">PSI9734_00610</name>
</gene>
<evidence type="ECO:0000256" key="2">
    <source>
        <dbReference type="ARBA" id="ARBA00010942"/>
    </source>
</evidence>
<dbReference type="RefSeq" id="WP_173919622.1">
    <property type="nucleotide sequence ID" value="NZ_CADCXY010000001.1"/>
</dbReference>
<dbReference type="PRINTS" id="PR00702">
    <property type="entry name" value="ACRIFLAVINRP"/>
</dbReference>
<dbReference type="NCBIfam" id="NF000282">
    <property type="entry name" value="RND_permease_1"/>
    <property type="match status" value="1"/>
</dbReference>
<dbReference type="FunFam" id="3.30.2090.10:FF:000002">
    <property type="entry name" value="Efflux pump membrane transporter"/>
    <property type="match status" value="1"/>
</dbReference>
<organism evidence="10 11">
    <name type="scientific">Pseudidiomarina piscicola</name>
    <dbReference type="NCBI Taxonomy" id="2614830"/>
    <lineage>
        <taxon>Bacteria</taxon>
        <taxon>Pseudomonadati</taxon>
        <taxon>Pseudomonadota</taxon>
        <taxon>Gammaproteobacteria</taxon>
        <taxon>Alteromonadales</taxon>
        <taxon>Idiomarinaceae</taxon>
        <taxon>Pseudidiomarina</taxon>
    </lineage>
</organism>
<dbReference type="FunFam" id="3.30.70.1430:FF:000001">
    <property type="entry name" value="Efflux pump membrane transporter"/>
    <property type="match status" value="1"/>
</dbReference>
<comment type="caution">
    <text evidence="9">Lacks conserved residue(s) required for the propagation of feature annotation.</text>
</comment>
<dbReference type="GO" id="GO:0042910">
    <property type="term" value="F:xenobiotic transmembrane transporter activity"/>
    <property type="evidence" value="ECO:0007669"/>
    <property type="project" value="TreeGrafter"/>
</dbReference>
<keyword evidence="8 9" id="KW-0472">Membrane</keyword>
<evidence type="ECO:0000256" key="1">
    <source>
        <dbReference type="ARBA" id="ARBA00004429"/>
    </source>
</evidence>
<dbReference type="SUPFAM" id="SSF82866">
    <property type="entry name" value="Multidrug efflux transporter AcrB transmembrane domain"/>
    <property type="match status" value="2"/>
</dbReference>
<feature type="transmembrane region" description="Helical" evidence="9">
    <location>
        <begin position="437"/>
        <end position="458"/>
    </location>
</feature>
<feature type="transmembrane region" description="Helical" evidence="9">
    <location>
        <begin position="536"/>
        <end position="553"/>
    </location>
</feature>
<dbReference type="NCBIfam" id="TIGR00915">
    <property type="entry name" value="2A0602"/>
    <property type="match status" value="1"/>
</dbReference>
<feature type="transmembrane region" description="Helical" evidence="9">
    <location>
        <begin position="366"/>
        <end position="388"/>
    </location>
</feature>
<evidence type="ECO:0000256" key="8">
    <source>
        <dbReference type="ARBA" id="ARBA00023136"/>
    </source>
</evidence>
<dbReference type="InterPro" id="IPR027463">
    <property type="entry name" value="AcrB_DN_DC_subdom"/>
</dbReference>
<evidence type="ECO:0000313" key="11">
    <source>
        <dbReference type="Proteomes" id="UP000481517"/>
    </source>
</evidence>
<dbReference type="Proteomes" id="UP000481517">
    <property type="component" value="Unassembled WGS sequence"/>
</dbReference>
<dbReference type="FunFam" id="1.20.1640.10:FF:000001">
    <property type="entry name" value="Efflux pump membrane transporter"/>
    <property type="match status" value="1"/>
</dbReference>
<dbReference type="AlphaFoldDB" id="A0A6S6WQM0"/>
<proteinExistence type="inferred from homology"/>
<feature type="transmembrane region" description="Helical" evidence="9">
    <location>
        <begin position="870"/>
        <end position="887"/>
    </location>
</feature>
<dbReference type="Gene3D" id="3.30.2090.10">
    <property type="entry name" value="Multidrug efflux transporter AcrB TolC docking domain, DN and DC subdomains"/>
    <property type="match status" value="2"/>
</dbReference>
<dbReference type="PANTHER" id="PTHR32063">
    <property type="match status" value="1"/>
</dbReference>
<protein>
    <recommendedName>
        <fullName evidence="9">Efflux pump membrane transporter</fullName>
    </recommendedName>
</protein>
<sequence>MAKFFIDRPIFAWVIAIIIMLAGGLAITQLPVEQYPEIAPPSVQINATYPGATADTLEESVTQVIEQNLNGIDNLKYFSSTSDSAGNASLTLTFAAGTDPDIAQVQVQNKLQLVVPLLPQAVQDQGLVVAKSNSSFLMVLALVSDNPKVNQVDLGDYIASNLKDPIARTPGVGNVQLFGSPYAMRIWLDPQKLTRFNLTTEDVVLALREQNNQVAAGRLGGTPAVEGQRLTASIIAQTRLESVEQFQQILLKVNSDGSTVTVGDVAKVELGGQNYSTIARYNRQAATGLAINLATGANALDTAAAVKETVAELEQFFPPGVKLVIPYDTTPFVEISITEVVKILFEAVVLVFLLMFLFLQNFRATLIPALAIPVVLLGTFGIMSAFGFSINTLTMFGIVLAIGLLVDDAIVVVENVERLMSEEKLSPRKATIKSMQQITGALIAIGLVMAAVFIPMAFFGGSTGAVYRQFSITIISAMALSVMVAIIFSPALCATLLKPVNHDKASKGILGGFNRGLNRLTDRYTNSVQGILKRSVRFIFIYLGLVVVLGFLFTRMPSSFIPNEDRGVFLTQMQLPAGATQEQSLETMKKIEDYYLDQAQGIRSIFSVVGFSFSGQGQNSGLAFVRMTDWSERTSPELQIEAIIGSAMGHLSQIREAMIFAFNLPSIPALGNASGFNLYLQDRGGLGHEALLQARNQLLGMAAQNEALVGVRPNGLEDTSQFRIDVDFQKAKALGLSITSINSTLSSAFGSTYVNDFIDRGRVKQVYVQGTAESRMDPEDLNQWYVRNDQGEMVPFSAFATSSWTFGPQRLERYNGVPAMNIQGEAAPGYASGDAMLAMEQLISQLPDGIGYEWTGISLEEKAAGAQAPMLYALSLLIVFLCLSALYESWSIPFSVMLVVPLGILGAVIAATMRGLENDVYFQVGLLTTVGVSARNAILIVEFAKDLQAQGKELFAATLEAVRLRLRPILMTSLAFTFGVLPLALSTGAGAVSRQAIGTGVIGGMLGGTILAIFFVPMLFYVVRRTFPPKEREQD</sequence>
<dbReference type="PANTHER" id="PTHR32063:SF13">
    <property type="entry name" value="MULTIDRUG EFFLUX PUMP SUBUNIT ACRB-RELATED"/>
    <property type="match status" value="1"/>
</dbReference>
<comment type="similarity">
    <text evidence="2 9">Belongs to the resistance-nodulation-cell division (RND) (TC 2.A.6) family.</text>
</comment>
<evidence type="ECO:0000313" key="10">
    <source>
        <dbReference type="EMBL" id="CAB0150039.1"/>
    </source>
</evidence>
<evidence type="ECO:0000256" key="3">
    <source>
        <dbReference type="ARBA" id="ARBA00022448"/>
    </source>
</evidence>
<feature type="transmembrane region" description="Helical" evidence="9">
    <location>
        <begin position="470"/>
        <end position="497"/>
    </location>
</feature>
<dbReference type="FunFam" id="3.30.70.1430:FF:000002">
    <property type="entry name" value="Efflux pump membrane transporter"/>
    <property type="match status" value="1"/>
</dbReference>
<evidence type="ECO:0000256" key="4">
    <source>
        <dbReference type="ARBA" id="ARBA00022475"/>
    </source>
</evidence>
<evidence type="ECO:0000256" key="9">
    <source>
        <dbReference type="RuleBase" id="RU364070"/>
    </source>
</evidence>
<feature type="transmembrane region" description="Helical" evidence="9">
    <location>
        <begin position="920"/>
        <end position="943"/>
    </location>
</feature>
<accession>A0A6S6WQM0</accession>
<dbReference type="SUPFAM" id="SSF82693">
    <property type="entry name" value="Multidrug efflux transporter AcrB pore domain, PN1, PN2, PC1 and PC2 subdomains"/>
    <property type="match status" value="3"/>
</dbReference>
<dbReference type="Gene3D" id="3.30.70.1320">
    <property type="entry name" value="Multidrug efflux transporter AcrB pore domain like"/>
    <property type="match status" value="1"/>
</dbReference>
<keyword evidence="7 9" id="KW-1133">Transmembrane helix</keyword>
<keyword evidence="4" id="KW-1003">Cell membrane</keyword>